<keyword evidence="7 14" id="KW-0460">Magnesium</keyword>
<keyword evidence="10 14" id="KW-0464">Manganese</keyword>
<evidence type="ECO:0000256" key="3">
    <source>
        <dbReference type="ARBA" id="ARBA00022598"/>
    </source>
</evidence>
<dbReference type="GO" id="GO:0005829">
    <property type="term" value="C:cytosol"/>
    <property type="evidence" value="ECO:0007669"/>
    <property type="project" value="TreeGrafter"/>
</dbReference>
<feature type="active site" evidence="13">
    <location>
        <position position="14"/>
    </location>
</feature>
<dbReference type="SUPFAM" id="SSF56059">
    <property type="entry name" value="Glutathione synthetase ATP-binding domain-like"/>
    <property type="match status" value="1"/>
</dbReference>
<feature type="domain" description="ATP-grasp" evidence="16">
    <location>
        <begin position="151"/>
        <end position="367"/>
    </location>
</feature>
<dbReference type="Gene3D" id="3.30.1490.20">
    <property type="entry name" value="ATP-grasp fold, A domain"/>
    <property type="match status" value="1"/>
</dbReference>
<protein>
    <recommendedName>
        <fullName evidence="12">D-alanine--D-alanine ligase</fullName>
        <ecNumber evidence="12">6.3.2.4</ecNumber>
    </recommendedName>
    <alternativeName>
        <fullName evidence="12">D-Ala-D-Ala ligase</fullName>
    </alternativeName>
    <alternativeName>
        <fullName evidence="12">D-alanylalanine synthetase</fullName>
    </alternativeName>
</protein>
<dbReference type="InterPro" id="IPR000291">
    <property type="entry name" value="D-Ala_lig_Van_CS"/>
</dbReference>
<feature type="binding site" evidence="14">
    <location>
        <position position="338"/>
    </location>
    <ligand>
        <name>Mg(2+)</name>
        <dbReference type="ChEBI" id="CHEBI:18420"/>
        <label>1</label>
    </ligand>
</feature>
<reference evidence="17 18" key="1">
    <citation type="journal article" date="2017" name="Nature">
        <title>Atmospheric trace gases support primary production in Antarctic desert surface soil.</title>
        <authorList>
            <person name="Ji M."/>
            <person name="Greening C."/>
            <person name="Vanwonterghem I."/>
            <person name="Carere C.R."/>
            <person name="Bay S.K."/>
            <person name="Steen J.A."/>
            <person name="Montgomery K."/>
            <person name="Lines T."/>
            <person name="Beardall J."/>
            <person name="van Dorst J."/>
            <person name="Snape I."/>
            <person name="Stott M.B."/>
            <person name="Hugenholtz P."/>
            <person name="Ferrari B.C."/>
        </authorList>
    </citation>
    <scope>NUCLEOTIDE SEQUENCE [LARGE SCALE GENOMIC DNA]</scope>
    <source>
        <strain evidence="17">RRmetagenome_bin12</strain>
    </source>
</reference>
<feature type="active site" evidence="13">
    <location>
        <position position="345"/>
    </location>
</feature>
<dbReference type="NCBIfam" id="NF002528">
    <property type="entry name" value="PRK01966.1-4"/>
    <property type="match status" value="1"/>
</dbReference>
<keyword evidence="11 12" id="KW-0961">Cell wall biogenesis/degradation</keyword>
<evidence type="ECO:0000256" key="9">
    <source>
        <dbReference type="ARBA" id="ARBA00022984"/>
    </source>
</evidence>
<dbReference type="InterPro" id="IPR011127">
    <property type="entry name" value="Dala_Dala_lig_N"/>
</dbReference>
<evidence type="ECO:0000256" key="4">
    <source>
        <dbReference type="ARBA" id="ARBA00022723"/>
    </source>
</evidence>
<evidence type="ECO:0000256" key="11">
    <source>
        <dbReference type="ARBA" id="ARBA00023316"/>
    </source>
</evidence>
<evidence type="ECO:0000256" key="6">
    <source>
        <dbReference type="ARBA" id="ARBA00022840"/>
    </source>
</evidence>
<dbReference type="InterPro" id="IPR011761">
    <property type="entry name" value="ATP-grasp"/>
</dbReference>
<dbReference type="InterPro" id="IPR016185">
    <property type="entry name" value="PreATP-grasp_dom_sf"/>
</dbReference>
<dbReference type="UniPathway" id="UPA00219"/>
<comment type="cofactor">
    <cofactor evidence="14">
        <name>Mg(2+)</name>
        <dbReference type="ChEBI" id="CHEBI:18420"/>
    </cofactor>
    <cofactor evidence="14">
        <name>Mn(2+)</name>
        <dbReference type="ChEBI" id="CHEBI:29035"/>
    </cofactor>
    <text evidence="14">Binds 2 magnesium or manganese ions per subunit.</text>
</comment>
<comment type="pathway">
    <text evidence="12">Cell wall biogenesis; peptidoglycan biosynthesis.</text>
</comment>
<evidence type="ECO:0000313" key="18">
    <source>
        <dbReference type="Proteomes" id="UP000248724"/>
    </source>
</evidence>
<dbReference type="PROSITE" id="PS00843">
    <property type="entry name" value="DALA_DALA_LIGASE_1"/>
    <property type="match status" value="1"/>
</dbReference>
<evidence type="ECO:0000256" key="5">
    <source>
        <dbReference type="ARBA" id="ARBA00022741"/>
    </source>
</evidence>
<dbReference type="EC" id="6.3.2.4" evidence="12"/>
<dbReference type="PIRSF" id="PIRSF039102">
    <property type="entry name" value="Ddl/VanB"/>
    <property type="match status" value="1"/>
</dbReference>
<dbReference type="PANTHER" id="PTHR23132">
    <property type="entry name" value="D-ALANINE--D-ALANINE LIGASE"/>
    <property type="match status" value="1"/>
</dbReference>
<comment type="cofactor">
    <cofactor evidence="1">
        <name>Mn(2+)</name>
        <dbReference type="ChEBI" id="CHEBI:29035"/>
    </cofactor>
</comment>
<evidence type="ECO:0000256" key="8">
    <source>
        <dbReference type="ARBA" id="ARBA00022960"/>
    </source>
</evidence>
<dbReference type="PROSITE" id="PS00844">
    <property type="entry name" value="DALA_DALA_LIGASE_2"/>
    <property type="match status" value="1"/>
</dbReference>
<evidence type="ECO:0000256" key="7">
    <source>
        <dbReference type="ARBA" id="ARBA00022842"/>
    </source>
</evidence>
<evidence type="ECO:0000256" key="2">
    <source>
        <dbReference type="ARBA" id="ARBA00010871"/>
    </source>
</evidence>
<dbReference type="Gene3D" id="3.30.470.20">
    <property type="entry name" value="ATP-grasp fold, B domain"/>
    <property type="match status" value="1"/>
</dbReference>
<comment type="similarity">
    <text evidence="2 12">Belongs to the D-alanine--D-alanine ligase family.</text>
</comment>
<accession>A0A2W5YZT9</accession>
<keyword evidence="4 14" id="KW-0479">Metal-binding</keyword>
<evidence type="ECO:0000256" key="10">
    <source>
        <dbReference type="ARBA" id="ARBA00023211"/>
    </source>
</evidence>
<keyword evidence="8 12" id="KW-0133">Cell shape</keyword>
<dbReference type="Gene3D" id="3.40.50.20">
    <property type="match status" value="1"/>
</dbReference>
<dbReference type="PANTHER" id="PTHR23132:SF25">
    <property type="entry name" value="D-ALANINE--D-ALANINE LIGASE A"/>
    <property type="match status" value="1"/>
</dbReference>
<dbReference type="Pfam" id="PF01820">
    <property type="entry name" value="Dala_Dala_lig_N"/>
    <property type="match status" value="1"/>
</dbReference>
<evidence type="ECO:0000256" key="15">
    <source>
        <dbReference type="PROSITE-ProRule" id="PRU00409"/>
    </source>
</evidence>
<dbReference type="Proteomes" id="UP000248724">
    <property type="component" value="Unassembled WGS sequence"/>
</dbReference>
<comment type="catalytic activity">
    <reaction evidence="12">
        <text>2 D-alanine + ATP = D-alanyl-D-alanine + ADP + phosphate + H(+)</text>
        <dbReference type="Rhea" id="RHEA:11224"/>
        <dbReference type="ChEBI" id="CHEBI:15378"/>
        <dbReference type="ChEBI" id="CHEBI:30616"/>
        <dbReference type="ChEBI" id="CHEBI:43474"/>
        <dbReference type="ChEBI" id="CHEBI:57416"/>
        <dbReference type="ChEBI" id="CHEBI:57822"/>
        <dbReference type="ChEBI" id="CHEBI:456216"/>
        <dbReference type="EC" id="6.3.2.4"/>
    </reaction>
</comment>
<feature type="binding site" evidence="14">
    <location>
        <position position="324"/>
    </location>
    <ligand>
        <name>Mg(2+)</name>
        <dbReference type="ChEBI" id="CHEBI:18420"/>
        <label>1</label>
    </ligand>
</feature>
<sequence length="397" mass="41399">MSTIGVIFGSRSVEHEVSVITAHQAMAALSQAHRALPVYIAKDGRWFTGEALTQLSRFANADALLADCTAVTPGIDPARHGLALLPVEGPRRGLFGRGAGDPLDIDVAMPLVHGSFGEDGTLQGLLEMASIPYTGSGVAASAVAMDKRLAKTVLRGAGLPVLDDVVIGRDDWHADSTAGVAAAEALAPYPLYVKPVSLGSSIGVSRASDAAALRAAVEVALTYDTRCLVEPAQERIIEINCAVIGDHSVARPSLLEQPTKRGLLSYDDKYRAGGSKSGAAKSTGMKSAQRIVPAPLDDALGARITEAALAAFAAVGASGVARIDFMVDTEHSSFVVNELNPIPGSLSFYLFEPAGLSFPALIDELIDIARRRHAAHLASTVVFEPWMLGGGGSKTSR</sequence>
<dbReference type="AlphaFoldDB" id="A0A2W5YZT9"/>
<gene>
    <name evidence="12" type="primary">ddl</name>
    <name evidence="17" type="ORF">DLM65_12595</name>
</gene>
<keyword evidence="5 15" id="KW-0547">Nucleotide-binding</keyword>
<dbReference type="GO" id="GO:0009252">
    <property type="term" value="P:peptidoglycan biosynthetic process"/>
    <property type="evidence" value="ECO:0007669"/>
    <property type="project" value="UniProtKB-UniRule"/>
</dbReference>
<dbReference type="PROSITE" id="PS50975">
    <property type="entry name" value="ATP_GRASP"/>
    <property type="match status" value="1"/>
</dbReference>
<dbReference type="InterPro" id="IPR013815">
    <property type="entry name" value="ATP_grasp_subdomain_1"/>
</dbReference>
<name>A0A2W5YZT9_9BACT</name>
<comment type="caution">
    <text evidence="17">The sequence shown here is derived from an EMBL/GenBank/DDBJ whole genome shotgun (WGS) entry which is preliminary data.</text>
</comment>
<feature type="binding site" evidence="14">
    <location>
        <position position="340"/>
    </location>
    <ligand>
        <name>Mg(2+)</name>
        <dbReference type="ChEBI" id="CHEBI:18420"/>
        <label>2</label>
    </ligand>
</feature>
<evidence type="ECO:0000256" key="14">
    <source>
        <dbReference type="PIRSR" id="PIRSR039102-3"/>
    </source>
</evidence>
<evidence type="ECO:0000256" key="1">
    <source>
        <dbReference type="ARBA" id="ARBA00001936"/>
    </source>
</evidence>
<dbReference type="GO" id="GO:0008716">
    <property type="term" value="F:D-alanine-D-alanine ligase activity"/>
    <property type="evidence" value="ECO:0007669"/>
    <property type="project" value="UniProtKB-UniRule"/>
</dbReference>
<keyword evidence="12" id="KW-0963">Cytoplasm</keyword>
<evidence type="ECO:0000256" key="13">
    <source>
        <dbReference type="PIRSR" id="PIRSR039102-1"/>
    </source>
</evidence>
<evidence type="ECO:0000313" key="17">
    <source>
        <dbReference type="EMBL" id="PZR78492.1"/>
    </source>
</evidence>
<dbReference type="GO" id="GO:0005524">
    <property type="term" value="F:ATP binding"/>
    <property type="evidence" value="ECO:0007669"/>
    <property type="project" value="UniProtKB-UniRule"/>
</dbReference>
<dbReference type="GO" id="GO:0046872">
    <property type="term" value="F:metal ion binding"/>
    <property type="evidence" value="ECO:0007669"/>
    <property type="project" value="UniProtKB-KW"/>
</dbReference>
<dbReference type="InterPro" id="IPR011095">
    <property type="entry name" value="Dala_Dala_lig_C"/>
</dbReference>
<organism evidence="17 18">
    <name type="scientific">Candidatus Aeolococcus gillhamiae</name>
    <dbReference type="NCBI Taxonomy" id="3127015"/>
    <lineage>
        <taxon>Bacteria</taxon>
        <taxon>Bacillati</taxon>
        <taxon>Candidatus Dormiibacterota</taxon>
        <taxon>Candidatus Dormibacteria</taxon>
        <taxon>Candidatus Aeolococcales</taxon>
        <taxon>Candidatus Aeolococcaceae</taxon>
        <taxon>Candidatus Aeolococcus</taxon>
    </lineage>
</organism>
<dbReference type="GO" id="GO:0008360">
    <property type="term" value="P:regulation of cell shape"/>
    <property type="evidence" value="ECO:0007669"/>
    <property type="project" value="UniProtKB-KW"/>
</dbReference>
<feature type="binding site" evidence="14">
    <location>
        <position position="338"/>
    </location>
    <ligand>
        <name>Mg(2+)</name>
        <dbReference type="ChEBI" id="CHEBI:18420"/>
        <label>2</label>
    </ligand>
</feature>
<proteinExistence type="inferred from homology"/>
<dbReference type="HAMAP" id="MF_00047">
    <property type="entry name" value="Dala_Dala_lig"/>
    <property type="match status" value="1"/>
</dbReference>
<comment type="function">
    <text evidence="12">Cell wall formation.</text>
</comment>
<dbReference type="InterPro" id="IPR005905">
    <property type="entry name" value="D_ala_D_ala"/>
</dbReference>
<dbReference type="EMBL" id="QHBU01000256">
    <property type="protein sequence ID" value="PZR78492.1"/>
    <property type="molecule type" value="Genomic_DNA"/>
</dbReference>
<dbReference type="GO" id="GO:0071555">
    <property type="term" value="P:cell wall organization"/>
    <property type="evidence" value="ECO:0007669"/>
    <property type="project" value="UniProtKB-KW"/>
</dbReference>
<keyword evidence="6 15" id="KW-0067">ATP-binding</keyword>
<keyword evidence="3 12" id="KW-0436">Ligase</keyword>
<feature type="active site" evidence="13">
    <location>
        <position position="200"/>
    </location>
</feature>
<evidence type="ECO:0000259" key="16">
    <source>
        <dbReference type="PROSITE" id="PS50975"/>
    </source>
</evidence>
<dbReference type="SUPFAM" id="SSF52440">
    <property type="entry name" value="PreATP-grasp domain"/>
    <property type="match status" value="1"/>
</dbReference>
<keyword evidence="9 12" id="KW-0573">Peptidoglycan synthesis</keyword>
<comment type="subcellular location">
    <subcellularLocation>
        <location evidence="12">Cytoplasm</location>
    </subcellularLocation>
</comment>
<dbReference type="Pfam" id="PF07478">
    <property type="entry name" value="Dala_Dala_lig_C"/>
    <property type="match status" value="1"/>
</dbReference>
<evidence type="ECO:0000256" key="12">
    <source>
        <dbReference type="HAMAP-Rule" id="MF_00047"/>
    </source>
</evidence>